<dbReference type="EMBL" id="BFAA01011779">
    <property type="protein sequence ID" value="GCB78428.1"/>
    <property type="molecule type" value="Genomic_DNA"/>
</dbReference>
<accession>A0A401PZ87</accession>
<dbReference type="GO" id="GO:0000981">
    <property type="term" value="F:DNA-binding transcription factor activity, RNA polymerase II-specific"/>
    <property type="evidence" value="ECO:0007669"/>
    <property type="project" value="TreeGrafter"/>
</dbReference>
<gene>
    <name evidence="4" type="ORF">scyTo_0017737</name>
</gene>
<evidence type="ECO:0000313" key="5">
    <source>
        <dbReference type="Proteomes" id="UP000288216"/>
    </source>
</evidence>
<evidence type="ECO:0000256" key="3">
    <source>
        <dbReference type="ARBA" id="ARBA00023242"/>
    </source>
</evidence>
<dbReference type="GO" id="GO:0000977">
    <property type="term" value="F:RNA polymerase II transcription regulatory region sequence-specific DNA binding"/>
    <property type="evidence" value="ECO:0007669"/>
    <property type="project" value="TreeGrafter"/>
</dbReference>
<keyword evidence="3" id="KW-0539">Nucleus</keyword>
<sequence>MCKLHTDNSGSPALLGEDNELERTFFIRMKSTLTKRGVHVKSSGFKVIHVTGRLRSRISLPHTRALPTSFMGMVALAHTLPPSTINEVRIECHMFVSRVSLDLQIIYCENRLVSPLPEDENGSEHRPGIPS</sequence>
<proteinExistence type="predicted"/>
<keyword evidence="5" id="KW-1185">Reference proteome</keyword>
<keyword evidence="1" id="KW-0805">Transcription regulation</keyword>
<dbReference type="STRING" id="75743.A0A401PZ87"/>
<evidence type="ECO:0000256" key="2">
    <source>
        <dbReference type="ARBA" id="ARBA00023163"/>
    </source>
</evidence>
<dbReference type="Proteomes" id="UP000288216">
    <property type="component" value="Unassembled WGS sequence"/>
</dbReference>
<reference evidence="4 5" key="1">
    <citation type="journal article" date="2018" name="Nat. Ecol. Evol.">
        <title>Shark genomes provide insights into elasmobranch evolution and the origin of vertebrates.</title>
        <authorList>
            <person name="Hara Y"/>
            <person name="Yamaguchi K"/>
            <person name="Onimaru K"/>
            <person name="Kadota M"/>
            <person name="Koyanagi M"/>
            <person name="Keeley SD"/>
            <person name="Tatsumi K"/>
            <person name="Tanaka K"/>
            <person name="Motone F"/>
            <person name="Kageyama Y"/>
            <person name="Nozu R"/>
            <person name="Adachi N"/>
            <person name="Nishimura O"/>
            <person name="Nakagawa R"/>
            <person name="Tanegashima C"/>
            <person name="Kiyatake I"/>
            <person name="Matsumoto R"/>
            <person name="Murakumo K"/>
            <person name="Nishida K"/>
            <person name="Terakita A"/>
            <person name="Kuratani S"/>
            <person name="Sato K"/>
            <person name="Hyodo S Kuraku.S."/>
        </authorList>
    </citation>
    <scope>NUCLEOTIDE SEQUENCE [LARGE SCALE GENOMIC DNA]</scope>
</reference>
<dbReference type="Gene3D" id="3.30.450.20">
    <property type="entry name" value="PAS domain"/>
    <property type="match status" value="1"/>
</dbReference>
<dbReference type="OMA" id="RQSHEDC"/>
<comment type="caution">
    <text evidence="4">The sequence shown here is derived from an EMBL/GenBank/DDBJ whole genome shotgun (WGS) entry which is preliminary data.</text>
</comment>
<evidence type="ECO:0000256" key="1">
    <source>
        <dbReference type="ARBA" id="ARBA00023015"/>
    </source>
</evidence>
<dbReference type="PANTHER" id="PTHR23043:SF26">
    <property type="entry name" value="PROTEIN TRACHEALESS"/>
    <property type="match status" value="1"/>
</dbReference>
<dbReference type="OrthoDB" id="6021714at2759"/>
<organism evidence="4 5">
    <name type="scientific">Scyliorhinus torazame</name>
    <name type="common">Cloudy catshark</name>
    <name type="synonym">Catulus torazame</name>
    <dbReference type="NCBI Taxonomy" id="75743"/>
    <lineage>
        <taxon>Eukaryota</taxon>
        <taxon>Metazoa</taxon>
        <taxon>Chordata</taxon>
        <taxon>Craniata</taxon>
        <taxon>Vertebrata</taxon>
        <taxon>Chondrichthyes</taxon>
        <taxon>Elasmobranchii</taxon>
        <taxon>Galeomorphii</taxon>
        <taxon>Galeoidea</taxon>
        <taxon>Carcharhiniformes</taxon>
        <taxon>Scyliorhinidae</taxon>
        <taxon>Scyliorhinus</taxon>
    </lineage>
</organism>
<protein>
    <submittedName>
        <fullName evidence="4">Uncharacterized protein</fullName>
    </submittedName>
</protein>
<keyword evidence="2" id="KW-0804">Transcription</keyword>
<dbReference type="AlphaFoldDB" id="A0A401PZ87"/>
<name>A0A401PZ87_SCYTO</name>
<evidence type="ECO:0000313" key="4">
    <source>
        <dbReference type="EMBL" id="GCB78428.1"/>
    </source>
</evidence>
<dbReference type="PANTHER" id="PTHR23043">
    <property type="entry name" value="HYPOXIA-INDUCIBLE FACTOR 1 ALPHA"/>
    <property type="match status" value="1"/>
</dbReference>